<dbReference type="EMBL" id="KX784266">
    <property type="protein sequence ID" value="AZZ88975.1"/>
    <property type="molecule type" value="Genomic_DNA"/>
</dbReference>
<feature type="transmembrane region" description="Helical" evidence="2">
    <location>
        <begin position="17"/>
        <end position="43"/>
    </location>
</feature>
<evidence type="ECO:0000313" key="3">
    <source>
        <dbReference type="EMBL" id="AZZ88975.1"/>
    </source>
</evidence>
<reference evidence="3" key="1">
    <citation type="journal article" date="2018" name="Proc. Natl. Acad. Sci. U.S.A.">
        <title>A novel genetic code and record-setting AT-richness in the highly reduced plastid genome of the holoparasitic plant Balanophora.</title>
        <authorList>
            <person name="Su H.-J."/>
            <person name="Barkman T."/>
            <person name="Hao W."/>
            <person name="Jones S.S."/>
            <person name="Naumann J."/>
            <person name="Skippington E."/>
            <person name="Wafula E.K."/>
            <person name="Hu J.-M."/>
            <person name="Palmer J.D."/>
            <person name="dePamphilis C.W."/>
        </authorList>
    </citation>
    <scope>NUCLEOTIDE SEQUENCE</scope>
</reference>
<evidence type="ECO:0000256" key="2">
    <source>
        <dbReference type="SAM" id="Phobius"/>
    </source>
</evidence>
<feature type="transmembrane region" description="Helical" evidence="2">
    <location>
        <begin position="55"/>
        <end position="72"/>
    </location>
</feature>
<keyword evidence="2" id="KW-0812">Transmembrane</keyword>
<dbReference type="InterPro" id="IPR008896">
    <property type="entry name" value="TIC214"/>
</dbReference>
<feature type="transmembrane region" description="Helical" evidence="2">
    <location>
        <begin position="133"/>
        <end position="154"/>
    </location>
</feature>
<feature type="transmembrane region" description="Helical" evidence="2">
    <location>
        <begin position="633"/>
        <end position="651"/>
    </location>
</feature>
<keyword evidence="2" id="KW-1133">Transmembrane helix</keyword>
<dbReference type="GO" id="GO:0016020">
    <property type="term" value="C:membrane"/>
    <property type="evidence" value="ECO:0007669"/>
    <property type="project" value="UniProtKB-SubCell"/>
</dbReference>
<organism evidence="3">
    <name type="scientific">Balanophora reflexa</name>
    <dbReference type="NCBI Taxonomy" id="533299"/>
    <lineage>
        <taxon>Eukaryota</taxon>
        <taxon>Viridiplantae</taxon>
        <taxon>Streptophyta</taxon>
        <taxon>Embryophyta</taxon>
        <taxon>Tracheophyta</taxon>
        <taxon>Spermatophyta</taxon>
        <taxon>Magnoliopsida</taxon>
        <taxon>eudicotyledons</taxon>
        <taxon>Gunneridae</taxon>
        <taxon>Pentapetalae</taxon>
        <taxon>Santalales</taxon>
        <taxon>Balanophoraceae</taxon>
        <taxon>Balanophora</taxon>
    </lineage>
</organism>
<gene>
    <name evidence="3" type="primary">ycf1</name>
    <name evidence="3" type="ORF">Balrefpp001</name>
</gene>
<keyword evidence="2" id="KW-0472">Membrane</keyword>
<evidence type="ECO:0000256" key="1">
    <source>
        <dbReference type="ARBA" id="ARBA00004141"/>
    </source>
</evidence>
<protein>
    <submittedName>
        <fullName evidence="3">Hypothetical chloroplast RF19</fullName>
    </submittedName>
</protein>
<keyword evidence="3" id="KW-0934">Plastid</keyword>
<proteinExistence type="predicted"/>
<feature type="transmembrane region" description="Helical" evidence="2">
    <location>
        <begin position="166"/>
        <end position="187"/>
    </location>
</feature>
<feature type="transmembrane region" description="Helical" evidence="2">
    <location>
        <begin position="103"/>
        <end position="127"/>
    </location>
</feature>
<dbReference type="Pfam" id="PF05758">
    <property type="entry name" value="Ycf1"/>
    <property type="match status" value="2"/>
</dbReference>
<accession>A0A3S5XHK3</accession>
<dbReference type="AlphaFoldDB" id="A0A3S5XHK3"/>
<feature type="transmembrane region" description="Helical" evidence="2">
    <location>
        <begin position="78"/>
        <end position="96"/>
    </location>
</feature>
<name>A0A3S5XHK3_9MAGN</name>
<feature type="transmembrane region" description="Helical" evidence="2">
    <location>
        <begin position="534"/>
        <end position="551"/>
    </location>
</feature>
<geneLocation type="plastid" evidence="3"/>
<comment type="subcellular location">
    <subcellularLocation>
        <location evidence="1">Membrane</location>
        <topology evidence="1">Multi-pass membrane protein</topology>
    </subcellularLocation>
</comment>
<feature type="transmembrane region" description="Helical" evidence="2">
    <location>
        <begin position="791"/>
        <end position="813"/>
    </location>
</feature>
<sequence>MKKLIVFYWNFLYKQKIYLIGIFFGLQYGFFNILLNFFFFKLLYKFKYNYDKINILFILIFNIINIYILYYIFFIKSYFFIINILIIIIPYNLILIKKKNINIFFFIILWFYILPISILNKLIYLYINLFNFNIFNIYSIFIGYFFSYLLIYFFNINLNNIFIYNIYYNIILYNKYIYLYIYLYYIFGKIYIPNFFINNFNFFNKNFKNKNYNIKKIKNYLIYLFFNINKYNQFIKSLKNNNSEKFLKFEISQYFFFFLEKEKCRKNINIFSTFSPSIYIFYNIFNFKKLNNIYIYNFNLYKLKLYIKKYIYIYYKKKYIYIYKKRLYNYNNKNFLKKLYDPFLNKYYRKYIFKKKKKYINYIKKNIVKYNNKIIKNILNRNIKIYEIFKKFPKYSYKLINELEQQENEENILIYDWNIRSRKYKDFLIFLNKQNYYFNIKNNNIINKFYLINYFNQSDFDHDIIKGFIRIYRRKILIFKWFQFKTYSNIFFFKYKNIYNKKFKTIKLNFYNSIILINIIKSLILIIQSIFRKYIKIPIIIIIKNIYIYLFKKKITEWFNDYLKWKKEIHILCNFKKIPLLFDNNYNNYINYIIEGINIKVLYPYNYNNSNYFFFKLFGINNKKIIKKYNNKYIYIYKYFILNIKIYIYILKKIINYLKKKNKKNYYFLQQIYLLYKLLKLKNKKNIIIYNNIYIKKYFYLFNNKFLLKLKKNNNITKYYKFNNLNKILLYYNNIYQLKYNINFNKKLIKNIKIYNNLNNNLLYIKKNKINLEIILKKKYNNISELIKKGILLIDFIYIFNFYNKFFFINIIIKNFNKFNKKYNNFIFYLPEKILFFNFYKKIKLLYLLNIIIKKKKINTKKYNNKYIYYIWSNFTLEDLININKIYLKNNLLKLY</sequence>
<feature type="transmembrane region" description="Helical" evidence="2">
    <location>
        <begin position="510"/>
        <end position="527"/>
    </location>
</feature>